<evidence type="ECO:0000313" key="4">
    <source>
        <dbReference type="Proteomes" id="UP001178507"/>
    </source>
</evidence>
<name>A0AA36I8T9_9DINO</name>
<organism evidence="3 4">
    <name type="scientific">Effrenium voratum</name>
    <dbReference type="NCBI Taxonomy" id="2562239"/>
    <lineage>
        <taxon>Eukaryota</taxon>
        <taxon>Sar</taxon>
        <taxon>Alveolata</taxon>
        <taxon>Dinophyceae</taxon>
        <taxon>Suessiales</taxon>
        <taxon>Symbiodiniaceae</taxon>
        <taxon>Effrenium</taxon>
    </lineage>
</organism>
<comment type="caution">
    <text evidence="3">The sequence shown here is derived from an EMBL/GenBank/DDBJ whole genome shotgun (WGS) entry which is preliminary data.</text>
</comment>
<feature type="region of interest" description="Disordered" evidence="2">
    <location>
        <begin position="110"/>
        <end position="139"/>
    </location>
</feature>
<proteinExistence type="predicted"/>
<feature type="region of interest" description="Disordered" evidence="2">
    <location>
        <begin position="160"/>
        <end position="181"/>
    </location>
</feature>
<evidence type="ECO:0000256" key="2">
    <source>
        <dbReference type="SAM" id="MobiDB-lite"/>
    </source>
</evidence>
<dbReference type="AlphaFoldDB" id="A0AA36I8T9"/>
<evidence type="ECO:0000313" key="3">
    <source>
        <dbReference type="EMBL" id="CAJ1383109.1"/>
    </source>
</evidence>
<keyword evidence="4" id="KW-1185">Reference proteome</keyword>
<feature type="coiled-coil region" evidence="1">
    <location>
        <begin position="19"/>
        <end position="57"/>
    </location>
</feature>
<accession>A0AA36I8T9</accession>
<evidence type="ECO:0000256" key="1">
    <source>
        <dbReference type="SAM" id="Coils"/>
    </source>
</evidence>
<feature type="compositionally biased region" description="Low complexity" evidence="2">
    <location>
        <begin position="129"/>
        <end position="139"/>
    </location>
</feature>
<dbReference type="EMBL" id="CAUJNA010000986">
    <property type="protein sequence ID" value="CAJ1383109.1"/>
    <property type="molecule type" value="Genomic_DNA"/>
</dbReference>
<protein>
    <submittedName>
        <fullName evidence="3">Uncharacterized protein</fullName>
    </submittedName>
</protein>
<reference evidence="3" key="1">
    <citation type="submission" date="2023-08" db="EMBL/GenBank/DDBJ databases">
        <authorList>
            <person name="Chen Y."/>
            <person name="Shah S."/>
            <person name="Dougan E. K."/>
            <person name="Thang M."/>
            <person name="Chan C."/>
        </authorList>
    </citation>
    <scope>NUCLEOTIDE SEQUENCE</scope>
</reference>
<sequence length="181" mass="20290">MDAHAPQLAEVCMRQAVRLEQLHAELDKARRSESAALEELEKRREAHEQERAEMRDKVARMAVFQEALQRENGLLLEELVSVLSRAKALKAEMAWIQRFLPMTEPVVQRAPSPPSAPAALGTGLRVHPPTRTSPVQVVSPVPTMPIPKVPAAWHCEANASRPVRRASEAGRTHRSLPWRRS</sequence>
<gene>
    <name evidence="3" type="ORF">EVOR1521_LOCUS10318</name>
</gene>
<dbReference type="Proteomes" id="UP001178507">
    <property type="component" value="Unassembled WGS sequence"/>
</dbReference>
<feature type="compositionally biased region" description="Basic residues" evidence="2">
    <location>
        <begin position="172"/>
        <end position="181"/>
    </location>
</feature>
<keyword evidence="1" id="KW-0175">Coiled coil</keyword>